<proteinExistence type="predicted"/>
<feature type="chain" id="PRO_5047414195" evidence="2">
    <location>
        <begin position="30"/>
        <end position="1139"/>
    </location>
</feature>
<evidence type="ECO:0000259" key="4">
    <source>
        <dbReference type="Pfam" id="PF09992"/>
    </source>
</evidence>
<dbReference type="Proteomes" id="UP001225356">
    <property type="component" value="Unassembled WGS sequence"/>
</dbReference>
<evidence type="ECO:0000313" key="5">
    <source>
        <dbReference type="EMBL" id="MDP9844103.1"/>
    </source>
</evidence>
<feature type="signal peptide" evidence="2">
    <location>
        <begin position="1"/>
        <end position="29"/>
    </location>
</feature>
<name>A0ABT9QBF5_9ACTN</name>
<dbReference type="Pfam" id="PF09992">
    <property type="entry name" value="NAGPA"/>
    <property type="match status" value="1"/>
</dbReference>
<dbReference type="Pfam" id="PF00149">
    <property type="entry name" value="Metallophos"/>
    <property type="match status" value="1"/>
</dbReference>
<feature type="region of interest" description="Disordered" evidence="1">
    <location>
        <begin position="26"/>
        <end position="64"/>
    </location>
</feature>
<dbReference type="InterPro" id="IPR018711">
    <property type="entry name" value="NAGPA"/>
</dbReference>
<organism evidence="5 6">
    <name type="scientific">Streptosporangium lutulentum</name>
    <dbReference type="NCBI Taxonomy" id="1461250"/>
    <lineage>
        <taxon>Bacteria</taxon>
        <taxon>Bacillati</taxon>
        <taxon>Actinomycetota</taxon>
        <taxon>Actinomycetes</taxon>
        <taxon>Streptosporangiales</taxon>
        <taxon>Streptosporangiaceae</taxon>
        <taxon>Streptosporangium</taxon>
    </lineage>
</organism>
<dbReference type="RefSeq" id="WP_307558711.1">
    <property type="nucleotide sequence ID" value="NZ_JAUSQU010000001.1"/>
</dbReference>
<gene>
    <name evidence="5" type="ORF">J2853_003314</name>
</gene>
<reference evidence="5 6" key="1">
    <citation type="submission" date="2023-07" db="EMBL/GenBank/DDBJ databases">
        <title>Sequencing the genomes of 1000 actinobacteria strains.</title>
        <authorList>
            <person name="Klenk H.-P."/>
        </authorList>
    </citation>
    <scope>NUCLEOTIDE SEQUENCE [LARGE SCALE GENOMIC DNA]</scope>
    <source>
        <strain evidence="5 6">DSM 46740</strain>
    </source>
</reference>
<accession>A0ABT9QBF5</accession>
<dbReference type="InterPro" id="IPR029052">
    <property type="entry name" value="Metallo-depent_PP-like"/>
</dbReference>
<sequence>MPPHHRLRLAATAVLALTLTFGAAGPVQADPPPQQTLAEDAPPASSQPARSTLLVAPPTGRLETAKRTRPVAPGITLTSFDRYDSAGWLRADTISADLTGGASAGYLYSGEVSKDEPLSVPAGRARAVAAVNGDFFDINNSGAAQGIGVHEGDLVQSPIAGHDNAVAITADGVGRVLRMYFDGTASPEGGAPITLTQFNQLIQDDGVGLFTPLWGSYGRARAVEGSDAVTEVELRNGAVTEVRASAGSGPIPAGTTILLGRDAGAAALAALKTGDRVEVRYQPKSSDGRTVEVAVGGSQVLVKDGVVQTSADNTAHPRTAVGFSADGRRMYLLTVDGRQADSRGVTLTELGAMMAELGAHDALNLDGGGSSTMLAREPGSAEAQIENSPSDGGERHVPNGLALYAPAGSGRLKGFWVETASDPARAPGAGPVSGGRPDRVFPGFTRELTAAGHDETYGPAAGTPSWRVSKAVHGLVDRGTFRALLPGQTTVTASRDGKKGEIDLTVLQPLARVGATADLVGLAGANATGTFGVVGYDRNGNSAPIEPADVRLDYDRELLDVVASEHGFFTVKAKKEVGSGLVTLRAGGFSTAVPVTIGYESVPVADFEDAGSWTFAAARATGSLSATPGQSGGGLKLAYDFTQSTATRAAYASPPQQVVVPGQPQAFGMWIHSTGKGEWPSLEFYDAQGQSQILRGPYLTWTGWRFVEFTVPPGTNHPLRLRRFYVAETKADQKYTNEIVVDGLVARVPPSLTAPVAPRTADPVVRTGAEVAAMPWRFAVMSDAQFVARNPDSDLVAAARRTLREIKAARPDFLLINGDLVDEASPEDFALARRILDEELHGELPVHYLPGNHEVMGGKIDNFRSVFGDTYGSFDHRGTRFVTLDTSRLNLGGGGFEQVAMLRERLDAAAKDPSIGSVAVLFHVPPRDPTPGKASQLGDRKEAALVEGWLADFQRTTGKGAAYIGAHVGTFHASRIDAVPYFVNGNAGKNPATAADDGGFTGWSLWGVDPVSEQEAAHVRRNWFADAPAWIGTQVRPHVDELTLTAPASVEIGRPGHVAASLSQGTRTVPVAYPASADWSGSPNLHIGTRAGAKSRHVAVLDPATGTLTALRAGQVVVAVTVNGVTRRSTVTLSARAAA</sequence>
<dbReference type="Gene3D" id="3.60.21.10">
    <property type="match status" value="1"/>
</dbReference>
<keyword evidence="6" id="KW-1185">Reference proteome</keyword>
<evidence type="ECO:0000256" key="2">
    <source>
        <dbReference type="SAM" id="SignalP"/>
    </source>
</evidence>
<protein>
    <submittedName>
        <fullName evidence="5">Exopolysaccharide biosynthesis protein</fullName>
    </submittedName>
</protein>
<dbReference type="EMBL" id="JAUSQU010000001">
    <property type="protein sequence ID" value="MDP9844103.1"/>
    <property type="molecule type" value="Genomic_DNA"/>
</dbReference>
<evidence type="ECO:0000259" key="3">
    <source>
        <dbReference type="Pfam" id="PF00149"/>
    </source>
</evidence>
<feature type="domain" description="Phosphodiester glycosidase" evidence="4">
    <location>
        <begin position="232"/>
        <end position="403"/>
    </location>
</feature>
<dbReference type="PANTHER" id="PTHR40446:SF2">
    <property type="entry name" value="N-ACETYLGLUCOSAMINE-1-PHOSPHODIESTER ALPHA-N-ACETYLGLUCOSAMINIDASE"/>
    <property type="match status" value="1"/>
</dbReference>
<comment type="caution">
    <text evidence="5">The sequence shown here is derived from an EMBL/GenBank/DDBJ whole genome shotgun (WGS) entry which is preliminary data.</text>
</comment>
<dbReference type="SUPFAM" id="SSF56300">
    <property type="entry name" value="Metallo-dependent phosphatases"/>
    <property type="match status" value="1"/>
</dbReference>
<feature type="domain" description="Calcineurin-like phosphoesterase" evidence="3">
    <location>
        <begin position="777"/>
        <end position="940"/>
    </location>
</feature>
<evidence type="ECO:0000256" key="1">
    <source>
        <dbReference type="SAM" id="MobiDB-lite"/>
    </source>
</evidence>
<keyword evidence="2" id="KW-0732">Signal</keyword>
<dbReference type="InterPro" id="IPR004843">
    <property type="entry name" value="Calcineurin-like_PHP"/>
</dbReference>
<dbReference type="PANTHER" id="PTHR40446">
    <property type="entry name" value="N-ACETYLGLUCOSAMINE-1-PHOSPHODIESTER ALPHA-N-ACETYLGLUCOSAMINIDASE"/>
    <property type="match status" value="1"/>
</dbReference>
<evidence type="ECO:0000313" key="6">
    <source>
        <dbReference type="Proteomes" id="UP001225356"/>
    </source>
</evidence>